<evidence type="ECO:0000313" key="3">
    <source>
        <dbReference type="Proteomes" id="UP000234653"/>
    </source>
</evidence>
<dbReference type="Proteomes" id="UP000234653">
    <property type="component" value="Chromosome"/>
</dbReference>
<dbReference type="OrthoDB" id="2318810at2"/>
<keyword evidence="3" id="KW-1185">Reference proteome</keyword>
<keyword evidence="1" id="KW-1133">Transmembrane helix</keyword>
<gene>
    <name evidence="2" type="ORF">LA20249_06465</name>
</gene>
<name>A0A2K9HH43_9LACO</name>
<sequence>MRKYFVTGFYLLIIGGLLLLGGFIMGGNKSVTWEHGFKVVQRVDETYPLDKFKNVYVEGNDANVNIRLGDRYKVRINSEKSSAPTYKIKNDTLTVMGQKKKGMIGVGVLENDNITITIPMNESLNNVNLRVAGGDIKISDVTVNNLVKSAKDLDYDSNLYLTDATIKNIDKMNIYDAVFDIKNTKITNANLVANAHSDINATNATILKSHFNLDDSDLSIKHSNLDTIKSLANHSKISVSKTTMMNRNEFKIFGSGHFNGSSLTVDGLNLTSNNGYVRYFDKKYGNSYQNRTDAKNLLVVQTNKAPITIK</sequence>
<evidence type="ECO:0000313" key="2">
    <source>
        <dbReference type="EMBL" id="AUI71839.1"/>
    </source>
</evidence>
<dbReference type="EMBL" id="CP018867">
    <property type="protein sequence ID" value="AUI71839.1"/>
    <property type="molecule type" value="Genomic_DNA"/>
</dbReference>
<dbReference type="AlphaFoldDB" id="A0A2K9HH43"/>
<reference evidence="2 3" key="1">
    <citation type="submission" date="2016-12" db="EMBL/GenBank/DDBJ databases">
        <title>The whole genome sequencing and assembly of Lactobacillus alimentarius DSM 20249T strain.</title>
        <authorList>
            <person name="Lee Y.-J."/>
            <person name="Yi H."/>
            <person name="Bahn Y.-S."/>
            <person name="Kim J.F."/>
            <person name="Lee D.-W."/>
        </authorList>
    </citation>
    <scope>NUCLEOTIDE SEQUENCE [LARGE SCALE GENOMIC DNA]</scope>
    <source>
        <strain evidence="2 3">DSM 20249</strain>
    </source>
</reference>
<keyword evidence="1" id="KW-0472">Membrane</keyword>
<dbReference type="KEGG" id="lali:LA20249_06465"/>
<accession>A0A2K9HH43</accession>
<keyword evidence="1" id="KW-0812">Transmembrane</keyword>
<dbReference type="RefSeq" id="WP_057738326.1">
    <property type="nucleotide sequence ID" value="NZ_AZDQ01000016.1"/>
</dbReference>
<evidence type="ECO:0000256" key="1">
    <source>
        <dbReference type="SAM" id="Phobius"/>
    </source>
</evidence>
<protein>
    <submittedName>
        <fullName evidence="2">Uncharacterized protein</fullName>
    </submittedName>
</protein>
<proteinExistence type="predicted"/>
<feature type="transmembrane region" description="Helical" evidence="1">
    <location>
        <begin position="7"/>
        <end position="25"/>
    </location>
</feature>
<dbReference type="STRING" id="1423720.FC67_GL000447"/>
<organism evidence="2 3">
    <name type="scientific">Companilactobacillus alimentarius DSM 20249</name>
    <dbReference type="NCBI Taxonomy" id="1423720"/>
    <lineage>
        <taxon>Bacteria</taxon>
        <taxon>Bacillati</taxon>
        <taxon>Bacillota</taxon>
        <taxon>Bacilli</taxon>
        <taxon>Lactobacillales</taxon>
        <taxon>Lactobacillaceae</taxon>
        <taxon>Companilactobacillus</taxon>
    </lineage>
</organism>